<feature type="compositionally biased region" description="Low complexity" evidence="8">
    <location>
        <begin position="404"/>
        <end position="415"/>
    </location>
</feature>
<feature type="domain" description="RanBD1" evidence="9">
    <location>
        <begin position="511"/>
        <end position="632"/>
    </location>
</feature>
<dbReference type="SUPFAM" id="SSF50729">
    <property type="entry name" value="PH domain-like"/>
    <property type="match status" value="1"/>
</dbReference>
<feature type="compositionally biased region" description="Pro residues" evidence="8">
    <location>
        <begin position="59"/>
        <end position="71"/>
    </location>
</feature>
<evidence type="ECO:0000256" key="6">
    <source>
        <dbReference type="ARBA" id="ARBA00023132"/>
    </source>
</evidence>
<evidence type="ECO:0000256" key="1">
    <source>
        <dbReference type="ARBA" id="ARBA00004567"/>
    </source>
</evidence>
<dbReference type="InterPro" id="IPR015007">
    <property type="entry name" value="NUP2/50/61"/>
</dbReference>
<dbReference type="SMART" id="SM00160">
    <property type="entry name" value="RanBD"/>
    <property type="match status" value="1"/>
</dbReference>
<keyword evidence="6" id="KW-0906">Nuclear pore complex</keyword>
<organism evidence="10 11">
    <name type="scientific">Coprinopsis marcescibilis</name>
    <name type="common">Agaric fungus</name>
    <name type="synonym">Psathyrella marcescibilis</name>
    <dbReference type="NCBI Taxonomy" id="230819"/>
    <lineage>
        <taxon>Eukaryota</taxon>
        <taxon>Fungi</taxon>
        <taxon>Dikarya</taxon>
        <taxon>Basidiomycota</taxon>
        <taxon>Agaricomycotina</taxon>
        <taxon>Agaricomycetes</taxon>
        <taxon>Agaricomycetidae</taxon>
        <taxon>Agaricales</taxon>
        <taxon>Agaricineae</taxon>
        <taxon>Psathyrellaceae</taxon>
        <taxon>Coprinopsis</taxon>
    </lineage>
</organism>
<feature type="compositionally biased region" description="Low complexity" evidence="8">
    <location>
        <begin position="369"/>
        <end position="381"/>
    </location>
</feature>
<keyword evidence="3" id="KW-0509">mRNA transport</keyword>
<evidence type="ECO:0000259" key="9">
    <source>
        <dbReference type="PROSITE" id="PS50196"/>
    </source>
</evidence>
<keyword evidence="5" id="KW-0811">Translocation</keyword>
<dbReference type="GO" id="GO:0051028">
    <property type="term" value="P:mRNA transport"/>
    <property type="evidence" value="ECO:0007669"/>
    <property type="project" value="UniProtKB-KW"/>
</dbReference>
<dbReference type="Gene3D" id="2.30.29.30">
    <property type="entry name" value="Pleckstrin-homology domain (PH domain)/Phosphotyrosine-binding domain (PTB)"/>
    <property type="match status" value="1"/>
</dbReference>
<feature type="region of interest" description="Disordered" evidence="8">
    <location>
        <begin position="110"/>
        <end position="146"/>
    </location>
</feature>
<feature type="region of interest" description="Disordered" evidence="8">
    <location>
        <begin position="292"/>
        <end position="415"/>
    </location>
</feature>
<proteinExistence type="predicted"/>
<feature type="compositionally biased region" description="Basic and acidic residues" evidence="8">
    <location>
        <begin position="1"/>
        <end position="18"/>
    </location>
</feature>
<dbReference type="EMBL" id="ML210174">
    <property type="protein sequence ID" value="TFK26495.1"/>
    <property type="molecule type" value="Genomic_DNA"/>
</dbReference>
<feature type="compositionally biased region" description="Low complexity" evidence="8">
    <location>
        <begin position="210"/>
        <end position="233"/>
    </location>
</feature>
<dbReference type="InterPro" id="IPR011993">
    <property type="entry name" value="PH-like_dom_sf"/>
</dbReference>
<evidence type="ECO:0000256" key="7">
    <source>
        <dbReference type="ARBA" id="ARBA00023242"/>
    </source>
</evidence>
<feature type="compositionally biased region" description="Polar residues" evidence="8">
    <location>
        <begin position="477"/>
        <end position="486"/>
    </location>
</feature>
<comment type="subcellular location">
    <subcellularLocation>
        <location evidence="1">Nucleus</location>
        <location evidence="1">Nuclear pore complex</location>
    </subcellularLocation>
</comment>
<dbReference type="AlphaFoldDB" id="A0A5C3L1B1"/>
<feature type="region of interest" description="Disordered" evidence="8">
    <location>
        <begin position="1"/>
        <end position="76"/>
    </location>
</feature>
<feature type="compositionally biased region" description="Low complexity" evidence="8">
    <location>
        <begin position="317"/>
        <end position="334"/>
    </location>
</feature>
<dbReference type="Proteomes" id="UP000307440">
    <property type="component" value="Unassembled WGS sequence"/>
</dbReference>
<dbReference type="GO" id="GO:0005643">
    <property type="term" value="C:nuclear pore"/>
    <property type="evidence" value="ECO:0007669"/>
    <property type="project" value="UniProtKB-SubCell"/>
</dbReference>
<evidence type="ECO:0000313" key="10">
    <source>
        <dbReference type="EMBL" id="TFK26495.1"/>
    </source>
</evidence>
<feature type="compositionally biased region" description="Polar residues" evidence="8">
    <location>
        <begin position="495"/>
        <end position="505"/>
    </location>
</feature>
<reference evidence="10 11" key="1">
    <citation type="journal article" date="2019" name="Nat. Ecol. Evol.">
        <title>Megaphylogeny resolves global patterns of mushroom evolution.</title>
        <authorList>
            <person name="Varga T."/>
            <person name="Krizsan K."/>
            <person name="Foldi C."/>
            <person name="Dima B."/>
            <person name="Sanchez-Garcia M."/>
            <person name="Sanchez-Ramirez S."/>
            <person name="Szollosi G.J."/>
            <person name="Szarkandi J.G."/>
            <person name="Papp V."/>
            <person name="Albert L."/>
            <person name="Andreopoulos W."/>
            <person name="Angelini C."/>
            <person name="Antonin V."/>
            <person name="Barry K.W."/>
            <person name="Bougher N.L."/>
            <person name="Buchanan P."/>
            <person name="Buyck B."/>
            <person name="Bense V."/>
            <person name="Catcheside P."/>
            <person name="Chovatia M."/>
            <person name="Cooper J."/>
            <person name="Damon W."/>
            <person name="Desjardin D."/>
            <person name="Finy P."/>
            <person name="Geml J."/>
            <person name="Haridas S."/>
            <person name="Hughes K."/>
            <person name="Justo A."/>
            <person name="Karasinski D."/>
            <person name="Kautmanova I."/>
            <person name="Kiss B."/>
            <person name="Kocsube S."/>
            <person name="Kotiranta H."/>
            <person name="LaButti K.M."/>
            <person name="Lechner B.E."/>
            <person name="Liimatainen K."/>
            <person name="Lipzen A."/>
            <person name="Lukacs Z."/>
            <person name="Mihaltcheva S."/>
            <person name="Morgado L.N."/>
            <person name="Niskanen T."/>
            <person name="Noordeloos M.E."/>
            <person name="Ohm R.A."/>
            <person name="Ortiz-Santana B."/>
            <person name="Ovrebo C."/>
            <person name="Racz N."/>
            <person name="Riley R."/>
            <person name="Savchenko A."/>
            <person name="Shiryaev A."/>
            <person name="Soop K."/>
            <person name="Spirin V."/>
            <person name="Szebenyi C."/>
            <person name="Tomsovsky M."/>
            <person name="Tulloss R.E."/>
            <person name="Uehling J."/>
            <person name="Grigoriev I.V."/>
            <person name="Vagvolgyi C."/>
            <person name="Papp T."/>
            <person name="Martin F.M."/>
            <person name="Miettinen O."/>
            <person name="Hibbett D.S."/>
            <person name="Nagy L.G."/>
        </authorList>
    </citation>
    <scope>NUCLEOTIDE SEQUENCE [LARGE SCALE GENOMIC DNA]</scope>
    <source>
        <strain evidence="10 11">CBS 121175</strain>
    </source>
</reference>
<keyword evidence="7" id="KW-0539">Nucleus</keyword>
<evidence type="ECO:0000256" key="2">
    <source>
        <dbReference type="ARBA" id="ARBA00022448"/>
    </source>
</evidence>
<gene>
    <name evidence="10" type="ORF">FA15DRAFT_276827</name>
</gene>
<accession>A0A5C3L1B1</accession>
<evidence type="ECO:0000313" key="11">
    <source>
        <dbReference type="Proteomes" id="UP000307440"/>
    </source>
</evidence>
<feature type="region of interest" description="Disordered" evidence="8">
    <location>
        <begin position="86"/>
        <end position="105"/>
    </location>
</feature>
<evidence type="ECO:0000256" key="4">
    <source>
        <dbReference type="ARBA" id="ARBA00022927"/>
    </source>
</evidence>
<keyword evidence="2" id="KW-0813">Transport</keyword>
<dbReference type="InterPro" id="IPR053074">
    <property type="entry name" value="NPC_Nucleoporin"/>
</dbReference>
<protein>
    <recommendedName>
        <fullName evidence="9">RanBD1 domain-containing protein</fullName>
    </recommendedName>
</protein>
<feature type="compositionally biased region" description="Basic and acidic residues" evidence="8">
    <location>
        <begin position="394"/>
        <end position="403"/>
    </location>
</feature>
<dbReference type="Pfam" id="PF00638">
    <property type="entry name" value="Ran_BP1"/>
    <property type="match status" value="1"/>
</dbReference>
<dbReference type="GO" id="GO:0015031">
    <property type="term" value="P:protein transport"/>
    <property type="evidence" value="ECO:0007669"/>
    <property type="project" value="UniProtKB-KW"/>
</dbReference>
<sequence length="635" mass="64983">MKRVADKQLIRDQDHDGPDDGEEPGEGFRKADESVLAGRKIRGLPKRVPGSAPTFSSPLPTPAPLSDPAPTPKFAGFGGFGGSSSFTFNPSANASSPAAPAAPSNTARTFASLIGSTNGTTSSNNKPASVVPTVEAPKAPAGAESKHAVDYYSSLRGLNVSLFSEIKKNLDEDPFFDLGQYMSLYQMLRADVQKKFDSASSSTEAEKAKAAPPSAPASFAGFGATSSTSSSSSEKPKASLPTPPSTFGGFGAASSSKTTTEPPKSIGGVSLPAAPTSFGGFGVKPAASAETTSASSGFSFGKPTASSGPIFGGGESKGSSTSSTVPLSFGSSSSAPTKDSNPFAPPSSSPFTFSKPTNPTDAPIPSLPFSFGGSSSTSTTTKEMPKNIFGSLAKVDDKKEEGKPASTFSFGGSAAPSFGTFGGSSSGFGFGSASSSASSAPAPDSGFKPAFSFGSSNPFSGSFSSPSITKKDEGGNDESQGSQDSNAAGGAEGTDGTSTPTSVFGTSAHDEEGEGEEDEETVHVVKSKIYRMKKAEEKGGVGWVEIGSGFLRIKKHKETDARRVLLRNSTTGKINLNFKIYSGLKPSQSKKTISFVGHDNGVAQTYSVRVGSEEQAKELKEALEREVEIVKSKEA</sequence>
<evidence type="ECO:0000256" key="5">
    <source>
        <dbReference type="ARBA" id="ARBA00023010"/>
    </source>
</evidence>
<feature type="compositionally biased region" description="Acidic residues" evidence="8">
    <location>
        <begin position="511"/>
        <end position="520"/>
    </location>
</feature>
<feature type="compositionally biased region" description="Low complexity" evidence="8">
    <location>
        <begin position="252"/>
        <end position="265"/>
    </location>
</feature>
<feature type="region of interest" description="Disordered" evidence="8">
    <location>
        <begin position="195"/>
        <end position="272"/>
    </location>
</feature>
<feature type="compositionally biased region" description="Low complexity" evidence="8">
    <location>
        <begin position="292"/>
        <end position="301"/>
    </location>
</feature>
<evidence type="ECO:0000256" key="8">
    <source>
        <dbReference type="SAM" id="MobiDB-lite"/>
    </source>
</evidence>
<keyword evidence="4" id="KW-0653">Protein transport</keyword>
<dbReference type="STRING" id="230819.A0A5C3L1B1"/>
<feature type="compositionally biased region" description="Low complexity" evidence="8">
    <location>
        <begin position="349"/>
        <end position="360"/>
    </location>
</feature>
<feature type="compositionally biased region" description="Low complexity" evidence="8">
    <location>
        <begin position="431"/>
        <end position="467"/>
    </location>
</feature>
<evidence type="ECO:0000256" key="3">
    <source>
        <dbReference type="ARBA" id="ARBA00022816"/>
    </source>
</evidence>
<dbReference type="PANTHER" id="PTHR38697:SF1">
    <property type="entry name" value="NUCLEAR PORE COMPLEX PROTEIN SIMILAR TO S. CEREVISIAE NUP2 (EUROFUNG)"/>
    <property type="match status" value="1"/>
</dbReference>
<feature type="region of interest" description="Disordered" evidence="8">
    <location>
        <begin position="429"/>
        <end position="522"/>
    </location>
</feature>
<dbReference type="PROSITE" id="PS50196">
    <property type="entry name" value="RANBD1"/>
    <property type="match status" value="1"/>
</dbReference>
<dbReference type="Pfam" id="PF08911">
    <property type="entry name" value="NUP50"/>
    <property type="match status" value="1"/>
</dbReference>
<name>A0A5C3L1B1_COPMA</name>
<dbReference type="PANTHER" id="PTHR38697">
    <property type="entry name" value="NUCLEAR PORE COMPLEX PROTEIN SIMILAR TO S. CEREVISIAE NUP2 (EUROFUNG)"/>
    <property type="match status" value="1"/>
</dbReference>
<dbReference type="InterPro" id="IPR000156">
    <property type="entry name" value="Ran_bind_dom"/>
</dbReference>
<dbReference type="CDD" id="cd13170">
    <property type="entry name" value="RanBD_NUP50"/>
    <property type="match status" value="1"/>
</dbReference>
<dbReference type="OrthoDB" id="185618at2759"/>
<feature type="compositionally biased region" description="Polar residues" evidence="8">
    <location>
        <begin position="110"/>
        <end position="127"/>
    </location>
</feature>
<keyword evidence="11" id="KW-1185">Reference proteome</keyword>